<feature type="transmembrane region" description="Helical" evidence="7">
    <location>
        <begin position="128"/>
        <end position="150"/>
    </location>
</feature>
<name>A0ABQ2EXG9_9DEIO</name>
<dbReference type="EMBL" id="BMPP01000007">
    <property type="protein sequence ID" value="GGK26374.1"/>
    <property type="molecule type" value="Genomic_DNA"/>
</dbReference>
<evidence type="ECO:0000313" key="10">
    <source>
        <dbReference type="Proteomes" id="UP000647587"/>
    </source>
</evidence>
<evidence type="ECO:0000256" key="6">
    <source>
        <dbReference type="ARBA" id="ARBA00023136"/>
    </source>
</evidence>
<dbReference type="Proteomes" id="UP000647587">
    <property type="component" value="Unassembled WGS sequence"/>
</dbReference>
<feature type="transmembrane region" description="Helical" evidence="7">
    <location>
        <begin position="183"/>
        <end position="206"/>
    </location>
</feature>
<feature type="transmembrane region" description="Helical" evidence="7">
    <location>
        <begin position="25"/>
        <end position="52"/>
    </location>
</feature>
<dbReference type="CDD" id="cd06261">
    <property type="entry name" value="TM_PBP2"/>
    <property type="match status" value="1"/>
</dbReference>
<accession>A0ABQ2EXG9</accession>
<dbReference type="Gene3D" id="1.10.3720.10">
    <property type="entry name" value="MetI-like"/>
    <property type="match status" value="1"/>
</dbReference>
<protein>
    <submittedName>
        <fullName evidence="9">Cytochrome c biogenesis protein</fullName>
    </submittedName>
</protein>
<dbReference type="RefSeq" id="WP_189007684.1">
    <property type="nucleotide sequence ID" value="NZ_BMPP01000007.1"/>
</dbReference>
<feature type="transmembrane region" description="Helical" evidence="7">
    <location>
        <begin position="237"/>
        <end position="257"/>
    </location>
</feature>
<organism evidence="9 10">
    <name type="scientific">Deinococcus malanensis</name>
    <dbReference type="NCBI Taxonomy" id="1706855"/>
    <lineage>
        <taxon>Bacteria</taxon>
        <taxon>Thermotogati</taxon>
        <taxon>Deinococcota</taxon>
        <taxon>Deinococci</taxon>
        <taxon>Deinococcales</taxon>
        <taxon>Deinococcaceae</taxon>
        <taxon>Deinococcus</taxon>
    </lineage>
</organism>
<comment type="similarity">
    <text evidence="7">Belongs to the binding-protein-dependent transport system permease family.</text>
</comment>
<dbReference type="SUPFAM" id="SSF161098">
    <property type="entry name" value="MetI-like"/>
    <property type="match status" value="1"/>
</dbReference>
<evidence type="ECO:0000313" key="9">
    <source>
        <dbReference type="EMBL" id="GGK26374.1"/>
    </source>
</evidence>
<dbReference type="InterPro" id="IPR035906">
    <property type="entry name" value="MetI-like_sf"/>
</dbReference>
<feature type="domain" description="ABC transmembrane type-1" evidence="8">
    <location>
        <begin position="87"/>
        <end position="312"/>
    </location>
</feature>
<keyword evidence="4 7" id="KW-0812">Transmembrane</keyword>
<evidence type="ECO:0000256" key="1">
    <source>
        <dbReference type="ARBA" id="ARBA00004651"/>
    </source>
</evidence>
<comment type="caution">
    <text evidence="9">The sequence shown here is derived from an EMBL/GenBank/DDBJ whole genome shotgun (WGS) entry which is preliminary data.</text>
</comment>
<feature type="transmembrane region" description="Helical" evidence="7">
    <location>
        <begin position="91"/>
        <end position="116"/>
    </location>
</feature>
<evidence type="ECO:0000256" key="7">
    <source>
        <dbReference type="RuleBase" id="RU363032"/>
    </source>
</evidence>
<dbReference type="Pfam" id="PF00528">
    <property type="entry name" value="BPD_transp_1"/>
    <property type="match status" value="1"/>
</dbReference>
<keyword evidence="6 7" id="KW-0472">Membrane</keyword>
<reference evidence="10" key="1">
    <citation type="journal article" date="2019" name="Int. J. Syst. Evol. Microbiol.">
        <title>The Global Catalogue of Microorganisms (GCM) 10K type strain sequencing project: providing services to taxonomists for standard genome sequencing and annotation.</title>
        <authorList>
            <consortium name="The Broad Institute Genomics Platform"/>
            <consortium name="The Broad Institute Genome Sequencing Center for Infectious Disease"/>
            <person name="Wu L."/>
            <person name="Ma J."/>
        </authorList>
    </citation>
    <scope>NUCLEOTIDE SEQUENCE [LARGE SCALE GENOMIC DNA]</scope>
    <source>
        <strain evidence="10">JCM 30331</strain>
    </source>
</reference>
<proteinExistence type="inferred from homology"/>
<evidence type="ECO:0000259" key="8">
    <source>
        <dbReference type="PROSITE" id="PS50928"/>
    </source>
</evidence>
<comment type="subcellular location">
    <subcellularLocation>
        <location evidence="1 7">Cell membrane</location>
        <topology evidence="1 7">Multi-pass membrane protein</topology>
    </subcellularLocation>
</comment>
<feature type="transmembrane region" description="Helical" evidence="7">
    <location>
        <begin position="291"/>
        <end position="311"/>
    </location>
</feature>
<evidence type="ECO:0000256" key="5">
    <source>
        <dbReference type="ARBA" id="ARBA00022989"/>
    </source>
</evidence>
<keyword evidence="10" id="KW-1185">Reference proteome</keyword>
<dbReference type="PANTHER" id="PTHR30193">
    <property type="entry name" value="ABC TRANSPORTER PERMEASE PROTEIN"/>
    <property type="match status" value="1"/>
</dbReference>
<dbReference type="InterPro" id="IPR000515">
    <property type="entry name" value="MetI-like"/>
</dbReference>
<keyword evidence="2 7" id="KW-0813">Transport</keyword>
<gene>
    <name evidence="9" type="ORF">GCM10008955_20270</name>
</gene>
<keyword evidence="5 7" id="KW-1133">Transmembrane helix</keyword>
<dbReference type="InterPro" id="IPR051393">
    <property type="entry name" value="ABC_transporter_permease"/>
</dbReference>
<sequence length="325" mass="36254">MQAHAPTSRERLPLAARWDNFQRKYAPYIFISPFFILFLAFGLFPIVFMFYLSFQYWAPAAGLGAMEYVGLENYRDNLTDPMFWDSLKNTLAIGIMSGVPQHLIAIPLAFAINTGLKRLQGPLTSIYFLPYITSVVAISVTFFTLFSWQYGVVNAVLGSLHNLPLIGGLFPAEKVNWLGSRDFIQPAIAAVVIWRFTGWNVVLYLAGLQAIPKELYEAASVDGATKIQQFRFITLPLLRPMMFLAMTLTLIGNLQLFEEPFILTNGTGGPGQEGTTAVMYMLRTYTNYSEAGLAAAMAWLLFIVILVLTLINNRIFGRSGLAGKD</sequence>
<evidence type="ECO:0000256" key="3">
    <source>
        <dbReference type="ARBA" id="ARBA00022475"/>
    </source>
</evidence>
<evidence type="ECO:0000256" key="2">
    <source>
        <dbReference type="ARBA" id="ARBA00022448"/>
    </source>
</evidence>
<dbReference type="PANTHER" id="PTHR30193:SF37">
    <property type="entry name" value="INNER MEMBRANE ABC TRANSPORTER PERMEASE PROTEIN YCJO"/>
    <property type="match status" value="1"/>
</dbReference>
<keyword evidence="3" id="KW-1003">Cell membrane</keyword>
<evidence type="ECO:0000256" key="4">
    <source>
        <dbReference type="ARBA" id="ARBA00022692"/>
    </source>
</evidence>
<dbReference type="PROSITE" id="PS50928">
    <property type="entry name" value="ABC_TM1"/>
    <property type="match status" value="1"/>
</dbReference>